<dbReference type="EMBL" id="FNAO01000002">
    <property type="protein sequence ID" value="SDD89760.1"/>
    <property type="molecule type" value="Genomic_DNA"/>
</dbReference>
<accession>A0A1G6YHC8</accession>
<name>A0A1G6YHC8_9FLAO</name>
<evidence type="ECO:0000256" key="1">
    <source>
        <dbReference type="SAM" id="Phobius"/>
    </source>
</evidence>
<protein>
    <submittedName>
        <fullName evidence="2">Uncharacterized protein</fullName>
    </submittedName>
</protein>
<feature type="transmembrane region" description="Helical" evidence="1">
    <location>
        <begin position="15"/>
        <end position="33"/>
    </location>
</feature>
<keyword evidence="3" id="KW-1185">Reference proteome</keyword>
<gene>
    <name evidence="2" type="ORF">SAMN05421636_102259</name>
</gene>
<dbReference type="STRING" id="641691.SAMN05421636_102259"/>
<proteinExistence type="predicted"/>
<dbReference type="AlphaFoldDB" id="A0A1G6YHC8"/>
<reference evidence="2 3" key="1">
    <citation type="submission" date="2016-10" db="EMBL/GenBank/DDBJ databases">
        <authorList>
            <person name="de Groot N.N."/>
        </authorList>
    </citation>
    <scope>NUCLEOTIDE SEQUENCE [LARGE SCALE GENOMIC DNA]</scope>
    <source>
        <strain evidence="2 3">DSM 23421</strain>
    </source>
</reference>
<keyword evidence="1" id="KW-1133">Transmembrane helix</keyword>
<evidence type="ECO:0000313" key="2">
    <source>
        <dbReference type="EMBL" id="SDD89760.1"/>
    </source>
</evidence>
<keyword evidence="1" id="KW-0812">Transmembrane</keyword>
<sequence length="40" mass="4907">MMHNNEGYYYWGMHMGWWIAIPLISIVLMVIFFNSRKNNK</sequence>
<keyword evidence="1" id="KW-0472">Membrane</keyword>
<evidence type="ECO:0000313" key="3">
    <source>
        <dbReference type="Proteomes" id="UP000199109"/>
    </source>
</evidence>
<dbReference type="Proteomes" id="UP000199109">
    <property type="component" value="Unassembled WGS sequence"/>
</dbReference>
<organism evidence="2 3">
    <name type="scientific">Pricia antarctica</name>
    <dbReference type="NCBI Taxonomy" id="641691"/>
    <lineage>
        <taxon>Bacteria</taxon>
        <taxon>Pseudomonadati</taxon>
        <taxon>Bacteroidota</taxon>
        <taxon>Flavobacteriia</taxon>
        <taxon>Flavobacteriales</taxon>
        <taxon>Flavobacteriaceae</taxon>
        <taxon>Pricia</taxon>
    </lineage>
</organism>